<organism evidence="1 2">
    <name type="scientific">Rhodococcoides kyotonense</name>
    <dbReference type="NCBI Taxonomy" id="398843"/>
    <lineage>
        <taxon>Bacteria</taxon>
        <taxon>Bacillati</taxon>
        <taxon>Actinomycetota</taxon>
        <taxon>Actinomycetes</taxon>
        <taxon>Mycobacteriales</taxon>
        <taxon>Nocardiaceae</taxon>
        <taxon>Rhodococcoides</taxon>
    </lineage>
</organism>
<dbReference type="RefSeq" id="WP_089244621.1">
    <property type="nucleotide sequence ID" value="NZ_FZOW01000003.1"/>
</dbReference>
<dbReference type="AlphaFoldDB" id="A0A239FQU2"/>
<evidence type="ECO:0000313" key="1">
    <source>
        <dbReference type="EMBL" id="SNS59261.1"/>
    </source>
</evidence>
<dbReference type="EMBL" id="FZOW01000003">
    <property type="protein sequence ID" value="SNS59261.1"/>
    <property type="molecule type" value="Genomic_DNA"/>
</dbReference>
<name>A0A239FQU2_9NOCA</name>
<protein>
    <submittedName>
        <fullName evidence="1">Uncharacterized protein</fullName>
    </submittedName>
</protein>
<dbReference type="Proteomes" id="UP000198327">
    <property type="component" value="Unassembled WGS sequence"/>
</dbReference>
<gene>
    <name evidence="1" type="ORF">SAMN05421642_103415</name>
</gene>
<evidence type="ECO:0000313" key="2">
    <source>
        <dbReference type="Proteomes" id="UP000198327"/>
    </source>
</evidence>
<reference evidence="2" key="1">
    <citation type="submission" date="2017-06" db="EMBL/GenBank/DDBJ databases">
        <authorList>
            <person name="Varghese N."/>
            <person name="Submissions S."/>
        </authorList>
    </citation>
    <scope>NUCLEOTIDE SEQUENCE [LARGE SCALE GENOMIC DNA]</scope>
    <source>
        <strain evidence="2">JCM 23211</strain>
    </source>
</reference>
<sequence length="78" mass="8797">MSGTERIVFADQLKTGDIIVDKVELSPGGHWLDLPIEQLTVGQTRLGASGRVIVTDVEHTRTEFLRTSQRLRIHRETD</sequence>
<keyword evidence="2" id="KW-1185">Reference proteome</keyword>
<dbReference type="OrthoDB" id="9873185at2"/>
<proteinExistence type="predicted"/>
<accession>A0A239FQU2</accession>